<evidence type="ECO:0000313" key="2">
    <source>
        <dbReference type="Proteomes" id="UP001175261"/>
    </source>
</evidence>
<dbReference type="EMBL" id="JAPDFR010000001">
    <property type="protein sequence ID" value="KAK0391919.1"/>
    <property type="molecule type" value="Genomic_DNA"/>
</dbReference>
<organism evidence="1 2">
    <name type="scientific">Sarocladium strictum</name>
    <name type="common">Black bundle disease fungus</name>
    <name type="synonym">Acremonium strictum</name>
    <dbReference type="NCBI Taxonomy" id="5046"/>
    <lineage>
        <taxon>Eukaryota</taxon>
        <taxon>Fungi</taxon>
        <taxon>Dikarya</taxon>
        <taxon>Ascomycota</taxon>
        <taxon>Pezizomycotina</taxon>
        <taxon>Sordariomycetes</taxon>
        <taxon>Hypocreomycetidae</taxon>
        <taxon>Hypocreales</taxon>
        <taxon>Sarocladiaceae</taxon>
        <taxon>Sarocladium</taxon>
    </lineage>
</organism>
<name>A0AA39GRP3_SARSR</name>
<evidence type="ECO:0000313" key="1">
    <source>
        <dbReference type="EMBL" id="KAK0391919.1"/>
    </source>
</evidence>
<gene>
    <name evidence="1" type="ORF">NLU13_1417</name>
</gene>
<dbReference type="InterPro" id="IPR027417">
    <property type="entry name" value="P-loop_NTPase"/>
</dbReference>
<protein>
    <submittedName>
        <fullName evidence="1">Uncharacterized protein</fullName>
    </submittedName>
</protein>
<proteinExistence type="predicted"/>
<accession>A0AA39GRP3</accession>
<reference evidence="1" key="1">
    <citation type="submission" date="2022-10" db="EMBL/GenBank/DDBJ databases">
        <title>Determination and structural analysis of whole genome sequence of Sarocladium strictum F4-1.</title>
        <authorList>
            <person name="Hu L."/>
            <person name="Jiang Y."/>
        </authorList>
    </citation>
    <scope>NUCLEOTIDE SEQUENCE</scope>
    <source>
        <strain evidence="1">F4-1</strain>
    </source>
</reference>
<sequence>MAAPLVWINGHPGAGKFTVAKTMASRDPRVLVIDNHSLIDPVAKRLGPNSRDHPDYQKFRKAERDRVFQEYVLDPSFRDRIIVFTDFQSYSDIGPSVAHEYKAVAQEADRPFLPYHLQCDFEENMERALSQERMESDTTKLTDGKLLASILANEDPYMFPESQRIRATCKPPDEVARLILSDCHQHVGSSS</sequence>
<dbReference type="Proteomes" id="UP001175261">
    <property type="component" value="Unassembled WGS sequence"/>
</dbReference>
<dbReference type="SUPFAM" id="SSF52540">
    <property type="entry name" value="P-loop containing nucleoside triphosphate hydrolases"/>
    <property type="match status" value="1"/>
</dbReference>
<keyword evidence="2" id="KW-1185">Reference proteome</keyword>
<comment type="caution">
    <text evidence="1">The sequence shown here is derived from an EMBL/GenBank/DDBJ whole genome shotgun (WGS) entry which is preliminary data.</text>
</comment>
<dbReference type="AlphaFoldDB" id="A0AA39GRP3"/>
<dbReference type="Gene3D" id="3.40.50.300">
    <property type="entry name" value="P-loop containing nucleotide triphosphate hydrolases"/>
    <property type="match status" value="1"/>
</dbReference>